<dbReference type="GO" id="GO:0016020">
    <property type="term" value="C:membrane"/>
    <property type="evidence" value="ECO:0007669"/>
    <property type="project" value="TreeGrafter"/>
</dbReference>
<reference evidence="3 4" key="1">
    <citation type="submission" date="2019-03" db="EMBL/GenBank/DDBJ databases">
        <title>Genomic analyses of the natural microbiome of Caenorhabditis elegans.</title>
        <authorList>
            <person name="Samuel B."/>
        </authorList>
    </citation>
    <scope>NUCLEOTIDE SEQUENCE [LARGE SCALE GENOMIC DNA]</scope>
    <source>
        <strain evidence="3 4">JUb65</strain>
    </source>
</reference>
<dbReference type="Gene3D" id="3.40.50.1820">
    <property type="entry name" value="alpha/beta hydrolase"/>
    <property type="match status" value="1"/>
</dbReference>
<keyword evidence="1" id="KW-0378">Hydrolase</keyword>
<dbReference type="PANTHER" id="PTHR43798">
    <property type="entry name" value="MONOACYLGLYCEROL LIPASE"/>
    <property type="match status" value="1"/>
</dbReference>
<dbReference type="RefSeq" id="WP_133518437.1">
    <property type="nucleotide sequence ID" value="NZ_SNVW01000001.1"/>
</dbReference>
<proteinExistence type="predicted"/>
<dbReference type="GO" id="GO:0016787">
    <property type="term" value="F:hydrolase activity"/>
    <property type="evidence" value="ECO:0007669"/>
    <property type="project" value="UniProtKB-KW"/>
</dbReference>
<dbReference type="PRINTS" id="PR00412">
    <property type="entry name" value="EPOXHYDRLASE"/>
</dbReference>
<dbReference type="InterPro" id="IPR000639">
    <property type="entry name" value="Epox_hydrolase-like"/>
</dbReference>
<evidence type="ECO:0000259" key="2">
    <source>
        <dbReference type="Pfam" id="PF12697"/>
    </source>
</evidence>
<dbReference type="EMBL" id="SNVW01000001">
    <property type="protein sequence ID" value="TDN46583.1"/>
    <property type="molecule type" value="Genomic_DNA"/>
</dbReference>
<evidence type="ECO:0000256" key="1">
    <source>
        <dbReference type="ARBA" id="ARBA00022801"/>
    </source>
</evidence>
<evidence type="ECO:0000313" key="4">
    <source>
        <dbReference type="Proteomes" id="UP000295764"/>
    </source>
</evidence>
<dbReference type="InterPro" id="IPR029058">
    <property type="entry name" value="AB_hydrolase_fold"/>
</dbReference>
<dbReference type="InterPro" id="IPR000073">
    <property type="entry name" value="AB_hydrolase_1"/>
</dbReference>
<sequence>MLEHLDTGAGTIAYDVTGTGPLVVLAHGMGDSRHSYRFIVPELVAAGYRVANVDIRGAGDSSTGWASYERADIAGDLVAVVRHLGGPAVVVGQSISGGAATIAAATAPDDVVGIVELAPFTRKQSFDLVGLLRNRTHRAGTMQLLKLMTTGSLPGWLAYLDIAIPSKPADWAEERRRIESTLQQPERMAALRAMTKTSPADAGARLGDVRCPVLVVEGSADPDWADPRAEGERVLADLPDGLGTLVVLDGVGHYPHTEAPAEVLALLLPFLGRTLPSVAGDQRA</sequence>
<dbReference type="STRING" id="2035.RU06_16360"/>
<dbReference type="AlphaFoldDB" id="A0A4R6DP16"/>
<evidence type="ECO:0000313" key="3">
    <source>
        <dbReference type="EMBL" id="TDN46583.1"/>
    </source>
</evidence>
<dbReference type="OrthoDB" id="3771266at2"/>
<accession>A0A4R6DP16</accession>
<dbReference type="PANTHER" id="PTHR43798:SF31">
    <property type="entry name" value="AB HYDROLASE SUPERFAMILY PROTEIN YCLE"/>
    <property type="match status" value="1"/>
</dbReference>
<comment type="caution">
    <text evidence="3">The sequence shown here is derived from an EMBL/GenBank/DDBJ whole genome shotgun (WGS) entry which is preliminary data.</text>
</comment>
<organism evidence="3 4">
    <name type="scientific">Curtobacterium flaccumfaciens</name>
    <dbReference type="NCBI Taxonomy" id="2035"/>
    <lineage>
        <taxon>Bacteria</taxon>
        <taxon>Bacillati</taxon>
        <taxon>Actinomycetota</taxon>
        <taxon>Actinomycetes</taxon>
        <taxon>Micrococcales</taxon>
        <taxon>Microbacteriaceae</taxon>
        <taxon>Curtobacterium</taxon>
    </lineage>
</organism>
<dbReference type="InterPro" id="IPR050266">
    <property type="entry name" value="AB_hydrolase_sf"/>
</dbReference>
<dbReference type="Pfam" id="PF12697">
    <property type="entry name" value="Abhydrolase_6"/>
    <property type="match status" value="1"/>
</dbReference>
<feature type="domain" description="AB hydrolase-1" evidence="2">
    <location>
        <begin position="23"/>
        <end position="265"/>
    </location>
</feature>
<name>A0A4R6DP16_9MICO</name>
<dbReference type="SUPFAM" id="SSF53474">
    <property type="entry name" value="alpha/beta-Hydrolases"/>
    <property type="match status" value="1"/>
</dbReference>
<dbReference type="Proteomes" id="UP000295764">
    <property type="component" value="Unassembled WGS sequence"/>
</dbReference>
<protein>
    <submittedName>
        <fullName evidence="3">Pimeloyl-ACP methyl ester carboxylesterase</fullName>
    </submittedName>
</protein>
<gene>
    <name evidence="3" type="ORF">EDF64_101449</name>
</gene>